<feature type="region of interest" description="Disordered" evidence="1">
    <location>
        <begin position="1"/>
        <end position="43"/>
    </location>
</feature>
<reference evidence="2 3" key="1">
    <citation type="submission" date="2024-02" db="EMBL/GenBank/DDBJ databases">
        <title>Chromosome-scale genome assembly of the rough periwinkle Littorina saxatilis.</title>
        <authorList>
            <person name="De Jode A."/>
            <person name="Faria R."/>
            <person name="Formenti G."/>
            <person name="Sims Y."/>
            <person name="Smith T.P."/>
            <person name="Tracey A."/>
            <person name="Wood J.M.D."/>
            <person name="Zagrodzka Z.B."/>
            <person name="Johannesson K."/>
            <person name="Butlin R.K."/>
            <person name="Leder E.H."/>
        </authorList>
    </citation>
    <scope>NUCLEOTIDE SEQUENCE [LARGE SCALE GENOMIC DNA]</scope>
    <source>
        <strain evidence="2">Snail1</strain>
        <tissue evidence="2">Muscle</tissue>
    </source>
</reference>
<evidence type="ECO:0000256" key="1">
    <source>
        <dbReference type="SAM" id="MobiDB-lite"/>
    </source>
</evidence>
<dbReference type="Proteomes" id="UP001374579">
    <property type="component" value="Unassembled WGS sequence"/>
</dbReference>
<feature type="compositionally biased region" description="Basic and acidic residues" evidence="1">
    <location>
        <begin position="1"/>
        <end position="10"/>
    </location>
</feature>
<protein>
    <submittedName>
        <fullName evidence="2">Uncharacterized protein</fullName>
    </submittedName>
</protein>
<sequence length="184" mass="20088">MKVCVKDGRLRPGTNTEPYVDHHTQEKDSGTCNERTPLGPAQNVPTLQVASYERYDSVAGTTGVEVAATGLPCSSHINTVHHANERGSSTTEIAERRPTALPDSLSHHPYDFTNSVGSAQWTVLDLLMHRKPGRVDVILDEELCDGRVDVILDEELCDGERVCDSPGPLSYSDVFVVKAKYPAT</sequence>
<proteinExistence type="predicted"/>
<organism evidence="2 3">
    <name type="scientific">Littorina saxatilis</name>
    <dbReference type="NCBI Taxonomy" id="31220"/>
    <lineage>
        <taxon>Eukaryota</taxon>
        <taxon>Metazoa</taxon>
        <taxon>Spiralia</taxon>
        <taxon>Lophotrochozoa</taxon>
        <taxon>Mollusca</taxon>
        <taxon>Gastropoda</taxon>
        <taxon>Caenogastropoda</taxon>
        <taxon>Littorinimorpha</taxon>
        <taxon>Littorinoidea</taxon>
        <taxon>Littorinidae</taxon>
        <taxon>Littorina</taxon>
    </lineage>
</organism>
<evidence type="ECO:0000313" key="2">
    <source>
        <dbReference type="EMBL" id="KAK7092251.1"/>
    </source>
</evidence>
<accession>A0AAN9G1W2</accession>
<gene>
    <name evidence="2" type="ORF">V1264_008033</name>
</gene>
<comment type="caution">
    <text evidence="2">The sequence shown here is derived from an EMBL/GenBank/DDBJ whole genome shotgun (WGS) entry which is preliminary data.</text>
</comment>
<name>A0AAN9G1W2_9CAEN</name>
<keyword evidence="3" id="KW-1185">Reference proteome</keyword>
<dbReference type="AlphaFoldDB" id="A0AAN9G1W2"/>
<dbReference type="EMBL" id="JBAMIC010000021">
    <property type="protein sequence ID" value="KAK7092251.1"/>
    <property type="molecule type" value="Genomic_DNA"/>
</dbReference>
<feature type="compositionally biased region" description="Basic and acidic residues" evidence="1">
    <location>
        <begin position="19"/>
        <end position="29"/>
    </location>
</feature>
<evidence type="ECO:0000313" key="3">
    <source>
        <dbReference type="Proteomes" id="UP001374579"/>
    </source>
</evidence>